<gene>
    <name evidence="4" type="ORF">EM848_00470</name>
    <name evidence="3" type="ORF">EMO90_03175</name>
</gene>
<proteinExistence type="inferred from homology"/>
<dbReference type="PANTHER" id="PTHR47505:SF1">
    <property type="entry name" value="DNA UTILIZATION PROTEIN YHGH"/>
    <property type="match status" value="1"/>
</dbReference>
<accession>A0A5J5DY33</accession>
<dbReference type="CDD" id="cd06223">
    <property type="entry name" value="PRTases_typeI"/>
    <property type="match status" value="1"/>
</dbReference>
<dbReference type="Gene3D" id="3.40.50.2020">
    <property type="match status" value="1"/>
</dbReference>
<keyword evidence="6" id="KW-1185">Reference proteome</keyword>
<dbReference type="PANTHER" id="PTHR47505">
    <property type="entry name" value="DNA UTILIZATION PROTEIN YHGH"/>
    <property type="match status" value="1"/>
</dbReference>
<dbReference type="Pfam" id="PF00156">
    <property type="entry name" value="Pribosyltran"/>
    <property type="match status" value="1"/>
</dbReference>
<dbReference type="InterPro" id="IPR051910">
    <property type="entry name" value="ComF/GntX_DNA_util-trans"/>
</dbReference>
<name>A0A5J5DY33_9BIFI</name>
<sequence length="248" mass="25738">MSGGEDASGLLGAVRAWGREAIDLLLPRGCAGCDAPDETLCPSCRALFGDYRRWTLSGQGVPCFACADYRAAARAAILGWKDHDDVELDRVFAPCMADLVRVSGVAGMLRAPDARVLVVPAPSSASSLRRRGRAHVRPLTDAVVAELTGEGVRVRSADALRVKGVRSKSVETRGIRGRMNRLDGRIGVSPRAGVAGTTVLLVDDIVTTGATLSRCVDAIRTAGGRVAAAFALAHTPPPGLGVSGISAA</sequence>
<dbReference type="RefSeq" id="WP_150353045.1">
    <property type="nucleotide sequence ID" value="NZ_RZNZ01000003.1"/>
</dbReference>
<protein>
    <submittedName>
        <fullName evidence="4">ComF family protein</fullName>
    </submittedName>
</protein>
<dbReference type="AlphaFoldDB" id="A0A5J5DY33"/>
<dbReference type="InterPro" id="IPR029057">
    <property type="entry name" value="PRTase-like"/>
</dbReference>
<evidence type="ECO:0000313" key="6">
    <source>
        <dbReference type="Proteomes" id="UP000374630"/>
    </source>
</evidence>
<evidence type="ECO:0000259" key="2">
    <source>
        <dbReference type="Pfam" id="PF00156"/>
    </source>
</evidence>
<dbReference type="Proteomes" id="UP000345527">
    <property type="component" value="Unassembled WGS sequence"/>
</dbReference>
<dbReference type="InterPro" id="IPR000836">
    <property type="entry name" value="PRTase_dom"/>
</dbReference>
<dbReference type="Proteomes" id="UP000374630">
    <property type="component" value="Unassembled WGS sequence"/>
</dbReference>
<dbReference type="EMBL" id="RZNZ01000003">
    <property type="protein sequence ID" value="KAA8821642.1"/>
    <property type="molecule type" value="Genomic_DNA"/>
</dbReference>
<reference evidence="5 6" key="1">
    <citation type="journal article" date="2019" name="Syst. Appl. Microbiol.">
        <title>Characterization of Bifidobacterium species in feaces of the Egyptian fruit bat: Description of B. vespertilionis sp. nov. and B. rousetti sp. nov.</title>
        <authorList>
            <person name="Modesto M."/>
            <person name="Satti M."/>
            <person name="Watanabe K."/>
            <person name="Puglisi E."/>
            <person name="Morelli L."/>
            <person name="Huang C.-H."/>
            <person name="Liou J.-S."/>
            <person name="Miyashita M."/>
            <person name="Tamura T."/>
            <person name="Saito S."/>
            <person name="Mori K."/>
            <person name="Huang L."/>
            <person name="Sciavilla P."/>
            <person name="Sandri C."/>
            <person name="Spiezio C."/>
            <person name="Vitali F."/>
            <person name="Cavalieri D."/>
            <person name="Perpetuini G."/>
            <person name="Tofalo R."/>
            <person name="Bonetti A."/>
            <person name="Arita M."/>
            <person name="Mattarelli P."/>
        </authorList>
    </citation>
    <scope>NUCLEOTIDE SEQUENCE [LARGE SCALE GENOMIC DNA]</scope>
    <source>
        <strain evidence="3 6">RST16</strain>
        <strain evidence="4 5">RST8</strain>
    </source>
</reference>
<evidence type="ECO:0000313" key="4">
    <source>
        <dbReference type="EMBL" id="KAA8824722.1"/>
    </source>
</evidence>
<comment type="similarity">
    <text evidence="1">Belongs to the ComF/GntX family.</text>
</comment>
<organism evidence="4 5">
    <name type="scientific">Bifidobacterium vespertilionis</name>
    <dbReference type="NCBI Taxonomy" id="2562524"/>
    <lineage>
        <taxon>Bacteria</taxon>
        <taxon>Bacillati</taxon>
        <taxon>Actinomycetota</taxon>
        <taxon>Actinomycetes</taxon>
        <taxon>Bifidobacteriales</taxon>
        <taxon>Bifidobacteriaceae</taxon>
        <taxon>Bifidobacterium</taxon>
    </lineage>
</organism>
<dbReference type="SUPFAM" id="SSF53271">
    <property type="entry name" value="PRTase-like"/>
    <property type="match status" value="1"/>
</dbReference>
<evidence type="ECO:0000256" key="1">
    <source>
        <dbReference type="ARBA" id="ARBA00008007"/>
    </source>
</evidence>
<dbReference type="OrthoDB" id="5242900at2"/>
<feature type="domain" description="Phosphoribosyltransferase" evidence="2">
    <location>
        <begin position="172"/>
        <end position="228"/>
    </location>
</feature>
<dbReference type="EMBL" id="RZOA01000001">
    <property type="protein sequence ID" value="KAA8824722.1"/>
    <property type="molecule type" value="Genomic_DNA"/>
</dbReference>
<evidence type="ECO:0000313" key="3">
    <source>
        <dbReference type="EMBL" id="KAA8821642.1"/>
    </source>
</evidence>
<evidence type="ECO:0000313" key="5">
    <source>
        <dbReference type="Proteomes" id="UP000345527"/>
    </source>
</evidence>
<comment type="caution">
    <text evidence="4">The sequence shown here is derived from an EMBL/GenBank/DDBJ whole genome shotgun (WGS) entry which is preliminary data.</text>
</comment>